<dbReference type="Proteomes" id="UP000294480">
    <property type="component" value="Unassembled WGS sequence"/>
</dbReference>
<organism evidence="2 3">
    <name type="scientific">Hydromonas duriensis</name>
    <dbReference type="NCBI Taxonomy" id="1527608"/>
    <lineage>
        <taxon>Bacteria</taxon>
        <taxon>Pseudomonadati</taxon>
        <taxon>Pseudomonadota</taxon>
        <taxon>Betaproteobacteria</taxon>
        <taxon>Burkholderiales</taxon>
        <taxon>Burkholderiaceae</taxon>
        <taxon>Hydromonas</taxon>
    </lineage>
</organism>
<evidence type="ECO:0000256" key="1">
    <source>
        <dbReference type="SAM" id="Phobius"/>
    </source>
</evidence>
<evidence type="ECO:0000313" key="2">
    <source>
        <dbReference type="EMBL" id="TDR31365.1"/>
    </source>
</evidence>
<comment type="caution">
    <text evidence="2">The sequence shown here is derived from an EMBL/GenBank/DDBJ whole genome shotgun (WGS) entry which is preliminary data.</text>
</comment>
<keyword evidence="1" id="KW-1133">Transmembrane helix</keyword>
<keyword evidence="1" id="KW-0812">Transmembrane</keyword>
<keyword evidence="3" id="KW-1185">Reference proteome</keyword>
<evidence type="ECO:0000313" key="3">
    <source>
        <dbReference type="Proteomes" id="UP000294480"/>
    </source>
</evidence>
<feature type="transmembrane region" description="Helical" evidence="1">
    <location>
        <begin position="64"/>
        <end position="86"/>
    </location>
</feature>
<dbReference type="OrthoDB" id="6422829at2"/>
<dbReference type="EMBL" id="SNZE01000010">
    <property type="protein sequence ID" value="TDR31365.1"/>
    <property type="molecule type" value="Genomic_DNA"/>
</dbReference>
<proteinExistence type="predicted"/>
<name>A0A4V3DJV6_9BURK</name>
<sequence>MGKNICDKVKQYWVLLLMLVLLGLAVVAATFLVRWYVGSIGNEFLESLTKNLEERSDFGTVGDFFGGLLGPTFSFLGLIMLLVTLWQNQVELRMTRDELSGSKEALQAQANAADKQRFENTFFALLEQHNVLLNLILTERLTYGSDSRPKTEVSIVNELFEKIFGEQTLSHGHGNELYSLQKAKEALLKSDPKINQYFRVLFQLLKFVKRLDVDGAGYATPDEKLYTNIVRSFLTRELYFLLALNASILSENDIYVSYHNLIVRYQFLEHMPIRLSLNIYGENIHLFNELINHYPAYAWGDNESYIPTKEKLTKYFLDWQNQ</sequence>
<accession>A0A4V3DJV6</accession>
<dbReference type="Pfam" id="PF16872">
    <property type="entry name" value="putAbiC"/>
    <property type="match status" value="1"/>
</dbReference>
<dbReference type="RefSeq" id="WP_133620060.1">
    <property type="nucleotide sequence ID" value="NZ_SNZE01000010.1"/>
</dbReference>
<reference evidence="2 3" key="1">
    <citation type="submission" date="2019-03" db="EMBL/GenBank/DDBJ databases">
        <title>Genomic Encyclopedia of Type Strains, Phase IV (KMG-IV): sequencing the most valuable type-strain genomes for metagenomic binning, comparative biology and taxonomic classification.</title>
        <authorList>
            <person name="Goeker M."/>
        </authorList>
    </citation>
    <scope>NUCLEOTIDE SEQUENCE [LARGE SCALE GENOMIC DNA]</scope>
    <source>
        <strain evidence="2 3">DSM 102852</strain>
    </source>
</reference>
<keyword evidence="1" id="KW-0472">Membrane</keyword>
<gene>
    <name evidence="2" type="ORF">DFR44_11013</name>
</gene>
<dbReference type="AlphaFoldDB" id="A0A4V3DJV6"/>
<dbReference type="InterPro" id="IPR031709">
    <property type="entry name" value="PutAbiC"/>
</dbReference>
<protein>
    <submittedName>
        <fullName evidence="2">Putative phage abortive infection protein</fullName>
    </submittedName>
</protein>
<feature type="transmembrane region" description="Helical" evidence="1">
    <location>
        <begin position="12"/>
        <end position="37"/>
    </location>
</feature>